<dbReference type="Gene3D" id="1.10.150.50">
    <property type="entry name" value="Transcription Factor, Ets-1"/>
    <property type="match status" value="1"/>
</dbReference>
<dbReference type="PANTHER" id="PTHR12515">
    <property type="entry name" value="STERILE ALPHA MOTIF DOMAIN CONTAINING PROTEIN 4-RELATED"/>
    <property type="match status" value="1"/>
</dbReference>
<comment type="subcellular location">
    <subcellularLocation>
        <location evidence="1">Cytoplasm</location>
    </subcellularLocation>
</comment>
<feature type="compositionally biased region" description="Low complexity" evidence="4">
    <location>
        <begin position="319"/>
        <end position="333"/>
    </location>
</feature>
<feature type="compositionally biased region" description="Low complexity" evidence="4">
    <location>
        <begin position="273"/>
        <end position="297"/>
    </location>
</feature>
<dbReference type="InterPro" id="IPR013761">
    <property type="entry name" value="SAM/pointed_sf"/>
</dbReference>
<dbReference type="GO" id="GO:0000289">
    <property type="term" value="P:nuclear-transcribed mRNA poly(A) tail shortening"/>
    <property type="evidence" value="ECO:0007669"/>
    <property type="project" value="TreeGrafter"/>
</dbReference>
<dbReference type="OMA" id="NTICKIG"/>
<dbReference type="EMBL" id="FUEG01000001">
    <property type="protein sequence ID" value="SJK97770.1"/>
    <property type="molecule type" value="Genomic_DNA"/>
</dbReference>
<evidence type="ECO:0000313" key="6">
    <source>
        <dbReference type="EMBL" id="SJK97770.1"/>
    </source>
</evidence>
<dbReference type="InterPro" id="IPR057327">
    <property type="entry name" value="Vts1_dom"/>
</dbReference>
<dbReference type="PROSITE" id="PS50105">
    <property type="entry name" value="SAM_DOMAIN"/>
    <property type="match status" value="1"/>
</dbReference>
<evidence type="ECO:0000313" key="7">
    <source>
        <dbReference type="Proteomes" id="UP000219338"/>
    </source>
</evidence>
<dbReference type="GO" id="GO:0000932">
    <property type="term" value="C:P-body"/>
    <property type="evidence" value="ECO:0007669"/>
    <property type="project" value="TreeGrafter"/>
</dbReference>
<dbReference type="SUPFAM" id="SSF47769">
    <property type="entry name" value="SAM/Pointed domain"/>
    <property type="match status" value="1"/>
</dbReference>
<name>A0A284QMX2_ARMOS</name>
<dbReference type="GO" id="GO:0003729">
    <property type="term" value="F:mRNA binding"/>
    <property type="evidence" value="ECO:0007669"/>
    <property type="project" value="TreeGrafter"/>
</dbReference>
<dbReference type="Pfam" id="PF25479">
    <property type="entry name" value="Vts1"/>
    <property type="match status" value="1"/>
</dbReference>
<feature type="region of interest" description="Disordered" evidence="4">
    <location>
        <begin position="1"/>
        <end position="52"/>
    </location>
</feature>
<feature type="domain" description="SAM" evidence="5">
    <location>
        <begin position="346"/>
        <end position="404"/>
    </location>
</feature>
<evidence type="ECO:0000259" key="5">
    <source>
        <dbReference type="PROSITE" id="PS50105"/>
    </source>
</evidence>
<dbReference type="Proteomes" id="UP000219338">
    <property type="component" value="Unassembled WGS sequence"/>
</dbReference>
<feature type="compositionally biased region" description="Low complexity" evidence="4">
    <location>
        <begin position="140"/>
        <end position="164"/>
    </location>
</feature>
<reference evidence="7" key="1">
    <citation type="journal article" date="2017" name="Nat. Ecol. Evol.">
        <title>Genome expansion and lineage-specific genetic innovations in the forest pathogenic fungi Armillaria.</title>
        <authorList>
            <person name="Sipos G."/>
            <person name="Prasanna A.N."/>
            <person name="Walter M.C."/>
            <person name="O'Connor E."/>
            <person name="Balint B."/>
            <person name="Krizsan K."/>
            <person name="Kiss B."/>
            <person name="Hess J."/>
            <person name="Varga T."/>
            <person name="Slot J."/>
            <person name="Riley R."/>
            <person name="Boka B."/>
            <person name="Rigling D."/>
            <person name="Barry K."/>
            <person name="Lee J."/>
            <person name="Mihaltcheva S."/>
            <person name="LaButti K."/>
            <person name="Lipzen A."/>
            <person name="Waldron R."/>
            <person name="Moloney N.M."/>
            <person name="Sperisen C."/>
            <person name="Kredics L."/>
            <person name="Vagvoelgyi C."/>
            <person name="Patrignani A."/>
            <person name="Fitzpatrick D."/>
            <person name="Nagy I."/>
            <person name="Doyle S."/>
            <person name="Anderson J.B."/>
            <person name="Grigoriev I.V."/>
            <person name="Gueldener U."/>
            <person name="Muensterkoetter M."/>
            <person name="Nagy L.G."/>
        </authorList>
    </citation>
    <scope>NUCLEOTIDE SEQUENCE [LARGE SCALE GENOMIC DNA]</scope>
    <source>
        <strain evidence="7">C18/9</strain>
    </source>
</reference>
<evidence type="ECO:0000256" key="4">
    <source>
        <dbReference type="SAM" id="MobiDB-lite"/>
    </source>
</evidence>
<evidence type="ECO:0000256" key="1">
    <source>
        <dbReference type="ARBA" id="ARBA00004496"/>
    </source>
</evidence>
<keyword evidence="3" id="KW-0694">RNA-binding</keyword>
<organism evidence="6 7">
    <name type="scientific">Armillaria ostoyae</name>
    <name type="common">Armillaria root rot fungus</name>
    <dbReference type="NCBI Taxonomy" id="47428"/>
    <lineage>
        <taxon>Eukaryota</taxon>
        <taxon>Fungi</taxon>
        <taxon>Dikarya</taxon>
        <taxon>Basidiomycota</taxon>
        <taxon>Agaricomycotina</taxon>
        <taxon>Agaricomycetes</taxon>
        <taxon>Agaricomycetidae</taxon>
        <taxon>Agaricales</taxon>
        <taxon>Marasmiineae</taxon>
        <taxon>Physalacriaceae</taxon>
        <taxon>Armillaria</taxon>
    </lineage>
</organism>
<gene>
    <name evidence="6" type="ORF">ARMOST_01024</name>
</gene>
<dbReference type="SMART" id="SM00454">
    <property type="entry name" value="SAM"/>
    <property type="match status" value="1"/>
</dbReference>
<feature type="compositionally biased region" description="Low complexity" evidence="4">
    <location>
        <begin position="20"/>
        <end position="33"/>
    </location>
</feature>
<dbReference type="OrthoDB" id="2155283at2759"/>
<keyword evidence="2" id="KW-0963">Cytoplasm</keyword>
<dbReference type="InterPro" id="IPR050897">
    <property type="entry name" value="SMAUG/VTS1_RNA-bind"/>
</dbReference>
<protein>
    <recommendedName>
        <fullName evidence="5">SAM domain-containing protein</fullName>
    </recommendedName>
</protein>
<accession>A0A284QMX2</accession>
<feature type="region of interest" description="Disordered" evidence="4">
    <location>
        <begin position="131"/>
        <end position="181"/>
    </location>
</feature>
<dbReference type="PANTHER" id="PTHR12515:SF5">
    <property type="entry name" value="PROTEIN SMAUG"/>
    <property type="match status" value="1"/>
</dbReference>
<feature type="region of interest" description="Disordered" evidence="4">
    <location>
        <begin position="259"/>
        <end position="338"/>
    </location>
</feature>
<sequence length="443" mass="47646">MSSYQVSAPSPIRPYPPKSPQSSRPSSAFRQPSPRMPPSPRSPDGRTGEGLDNWFTTFETTLENMAVASEEPKFKEELSTIEQWFKLLSESEQTATMYTLLQNANPSQLYFLRAVLQQMFEASNVTFQAETPAHPSWQQPPRNLRPPSLNLPAPATSGATPTTSRDPINGSAQYTAEQGAGQEVVVKPTDETSWASMVSTPNDIMFKKRSNPGTPNLLNGGAFPGQPAGFNMSMLSSMGFSNDAQMLAIQLMMNGLMQPTGAAKENTPPPPHQQQRQQPRSQSPAGSSSNWRASSTSRFPGSASRSAKIVPKSAGLKSGGLKSAASVSSGSGVTPKEEDIDPQLLEDVSAWLKSLRLHKYTSCFEGMDWRGMIKLDEDTLEKKGVTALGARRRLVKTFDAVKKKMGMESPTSFGPASASATIATSSVPLPSASLPVVPHSAAP</sequence>
<dbReference type="Pfam" id="PF07647">
    <property type="entry name" value="SAM_2"/>
    <property type="match status" value="1"/>
</dbReference>
<dbReference type="InterPro" id="IPR001660">
    <property type="entry name" value="SAM"/>
</dbReference>
<proteinExistence type="predicted"/>
<dbReference type="AlphaFoldDB" id="A0A284QMX2"/>
<dbReference type="STRING" id="47428.A0A284QMX2"/>
<keyword evidence="7" id="KW-1185">Reference proteome</keyword>
<evidence type="ECO:0000256" key="3">
    <source>
        <dbReference type="ARBA" id="ARBA00022884"/>
    </source>
</evidence>
<evidence type="ECO:0000256" key="2">
    <source>
        <dbReference type="ARBA" id="ARBA00022490"/>
    </source>
</evidence>